<dbReference type="STRING" id="1052260.SAMN05660199_03590"/>
<keyword evidence="3" id="KW-1185">Reference proteome</keyword>
<dbReference type="PROSITE" id="PS51257">
    <property type="entry name" value="PROKAR_LIPOPROTEIN"/>
    <property type="match status" value="1"/>
</dbReference>
<feature type="transmembrane region" description="Helical" evidence="1">
    <location>
        <begin position="434"/>
        <end position="453"/>
    </location>
</feature>
<feature type="transmembrane region" description="Helical" evidence="1">
    <location>
        <begin position="459"/>
        <end position="479"/>
    </location>
</feature>
<feature type="transmembrane region" description="Helical" evidence="1">
    <location>
        <begin position="888"/>
        <end position="911"/>
    </location>
</feature>
<dbReference type="Proteomes" id="UP000199088">
    <property type="component" value="Unassembled WGS sequence"/>
</dbReference>
<feature type="transmembrane region" description="Helical" evidence="1">
    <location>
        <begin position="988"/>
        <end position="1011"/>
    </location>
</feature>
<evidence type="ECO:0000313" key="3">
    <source>
        <dbReference type="Proteomes" id="UP000199088"/>
    </source>
</evidence>
<dbReference type="OrthoDB" id="5176391at2"/>
<reference evidence="3" key="1">
    <citation type="submission" date="2016-10" db="EMBL/GenBank/DDBJ databases">
        <authorList>
            <person name="Varghese N."/>
            <person name="Submissions S."/>
        </authorList>
    </citation>
    <scope>NUCLEOTIDE SEQUENCE [LARGE SCALE GENOMIC DNA]</scope>
    <source>
        <strain evidence="3">DSM 45843</strain>
    </source>
</reference>
<organism evidence="2 3">
    <name type="scientific">Klenkia soli</name>
    <dbReference type="NCBI Taxonomy" id="1052260"/>
    <lineage>
        <taxon>Bacteria</taxon>
        <taxon>Bacillati</taxon>
        <taxon>Actinomycetota</taxon>
        <taxon>Actinomycetes</taxon>
        <taxon>Geodermatophilales</taxon>
        <taxon>Geodermatophilaceae</taxon>
        <taxon>Klenkia</taxon>
    </lineage>
</organism>
<evidence type="ECO:0000256" key="1">
    <source>
        <dbReference type="SAM" id="Phobius"/>
    </source>
</evidence>
<feature type="transmembrane region" description="Helical" evidence="1">
    <location>
        <begin position="304"/>
        <end position="327"/>
    </location>
</feature>
<feature type="transmembrane region" description="Helical" evidence="1">
    <location>
        <begin position="356"/>
        <end position="379"/>
    </location>
</feature>
<feature type="transmembrane region" description="Helical" evidence="1">
    <location>
        <begin position="391"/>
        <end position="413"/>
    </location>
</feature>
<gene>
    <name evidence="2" type="ORF">SAMN05660199_03590</name>
</gene>
<evidence type="ECO:0000313" key="2">
    <source>
        <dbReference type="EMBL" id="SDP31501.1"/>
    </source>
</evidence>
<keyword evidence="1" id="KW-0472">Membrane</keyword>
<dbReference type="EMBL" id="FNIR01000012">
    <property type="protein sequence ID" value="SDP31501.1"/>
    <property type="molecule type" value="Genomic_DNA"/>
</dbReference>
<feature type="transmembrane region" description="Helical" evidence="1">
    <location>
        <begin position="516"/>
        <end position="537"/>
    </location>
</feature>
<dbReference type="AlphaFoldDB" id="A0A1H0RPN0"/>
<keyword evidence="1" id="KW-1133">Transmembrane helix</keyword>
<dbReference type="GO" id="GO:0005886">
    <property type="term" value="C:plasma membrane"/>
    <property type="evidence" value="ECO:0007669"/>
    <property type="project" value="UniProtKB-SubCell"/>
</dbReference>
<protein>
    <submittedName>
        <fullName evidence="2">FtsX-like permease family protein</fullName>
    </submittedName>
</protein>
<proteinExistence type="predicted"/>
<sequence>MSAGARSRVQLRLLGVVLVVLVAGLTVLAGCVLLLTTGADRARQAALGQAAVDDTTVQVVLTDLGDDPGPAVEAAGGALTAALAPVAPGTSTWLTSTVRDVPPGADGGRRLGWLAGIDDLTARADLVAGTWPGVPEPGAPWPAALPVAAADALGLAPGDTVVLDPTTGLADAAATAPVTVQLVGLVQPRAGAWAQDRLAGAGAVPDLEFGVFGGTRLPAAGPFLVDPATLLAAGPGLEQVALVAAPDVAAASPAAVDRITDELGTLTRDVRAAVSGGPATSRVVNPLAATLAAADARLATGRTAVLAAGLLAVLLTVVALGTAARVLGDRRLAETALLRARGATGPQLARRALPEAALLVGSAAVLAVPLAVVATRAALADRLPGSDPGPLLPAGLLGAVAAGVVVLVALLAVGATRAATPGRTTGRGAVARSGADLLLVGLAVVAVLSLGGTVGTDPLLVVAPALVLLAGCALSLRLPPRLAHLADRRAARGRALAPVLVAGDLARRSLAGGATALLVLATAAAVAAGGIGATWSVSQADQADLRVGADLAVPAVGGIPGPVVAAAGGGAVSPVVARPVALGSLLRDEDGDATRLVAVDTTAGVLRGRLPGTDWAGATAGLPAGDPEQGVPLSGGSVVVTGTAAGTGLTAVLTLVLADPTGARTTTALPAVPLDGLPRSVVVDGDGTVVAVAVDLAPGPDDDPDRVARVDLAVTLPGSVPGWVATLPRGQQGADQLLSGLEAVDGGIGFRGRLVLGALPPTGQRVLLTPSRAPDAVPVLLSAGLADDLGADVGDDLSMAVGDTGVPVEVAGVVPDVPSVPGGPAVLADAATLARVLVAAGDLDVAPQAWWVAAPDPGAVGALAAAGLPDAVTRAGLTADLRGGPLAVGLPLGLALLGAGAVLLAVTGSVLQAGAVRSGRRAEVARLLGLGVPRATVRAVLLLQHGIGTVVGVLLGAVVGVVGTVLVGPALTGSPVPSAEAQFPWSSWTALVVGLAVLGTAVVLPVVRGLLRVDVAGALREGGS</sequence>
<accession>A0A1H0RPN0</accession>
<feature type="transmembrane region" description="Helical" evidence="1">
    <location>
        <begin position="12"/>
        <end position="35"/>
    </location>
</feature>
<name>A0A1H0RPN0_9ACTN</name>
<keyword evidence="1" id="KW-0812">Transmembrane</keyword>
<dbReference type="RefSeq" id="WP_091247729.1">
    <property type="nucleotide sequence ID" value="NZ_FNIR01000012.1"/>
</dbReference>
<feature type="transmembrane region" description="Helical" evidence="1">
    <location>
        <begin position="947"/>
        <end position="968"/>
    </location>
</feature>